<dbReference type="OrthoDB" id="417125at2759"/>
<reference evidence="2 3" key="1">
    <citation type="submission" date="2014-04" db="EMBL/GenBank/DDBJ databases">
        <authorList>
            <consortium name="DOE Joint Genome Institute"/>
            <person name="Kuo A."/>
            <person name="Girlanda M."/>
            <person name="Perotto S."/>
            <person name="Kohler A."/>
            <person name="Nagy L.G."/>
            <person name="Floudas D."/>
            <person name="Copeland A."/>
            <person name="Barry K.W."/>
            <person name="Cichocki N."/>
            <person name="Veneault-Fourrey C."/>
            <person name="LaButti K."/>
            <person name="Lindquist E.A."/>
            <person name="Lipzen A."/>
            <person name="Lundell T."/>
            <person name="Morin E."/>
            <person name="Murat C."/>
            <person name="Sun H."/>
            <person name="Tunlid A."/>
            <person name="Henrissat B."/>
            <person name="Grigoriev I.V."/>
            <person name="Hibbett D.S."/>
            <person name="Martin F."/>
            <person name="Nordberg H.P."/>
            <person name="Cantor M.N."/>
            <person name="Hua S.X."/>
        </authorList>
    </citation>
    <scope>NUCLEOTIDE SEQUENCE [LARGE SCALE GENOMIC DNA]</scope>
    <source>
        <strain evidence="2 3">MUT 4182</strain>
    </source>
</reference>
<dbReference type="Gene3D" id="3.40.50.150">
    <property type="entry name" value="Vaccinia Virus protein VP39"/>
    <property type="match status" value="1"/>
</dbReference>
<dbReference type="GO" id="GO:0032259">
    <property type="term" value="P:methylation"/>
    <property type="evidence" value="ECO:0007669"/>
    <property type="project" value="InterPro"/>
</dbReference>
<dbReference type="GO" id="GO:0008168">
    <property type="term" value="F:methyltransferase activity"/>
    <property type="evidence" value="ECO:0007669"/>
    <property type="project" value="InterPro"/>
</dbReference>
<dbReference type="InterPro" id="IPR002877">
    <property type="entry name" value="RNA_MeTrfase_FtsJ_dom"/>
</dbReference>
<proteinExistence type="predicted"/>
<feature type="domain" description="Ribosomal RNA methyltransferase FtsJ" evidence="1">
    <location>
        <begin position="80"/>
        <end position="261"/>
    </location>
</feature>
<protein>
    <recommendedName>
        <fullName evidence="1">Ribosomal RNA methyltransferase FtsJ domain-containing protein</fullName>
    </recommendedName>
</protein>
<dbReference type="PROSITE" id="PS51257">
    <property type="entry name" value="PROKAR_LIPOPROTEIN"/>
    <property type="match status" value="1"/>
</dbReference>
<dbReference type="STRING" id="1051891.A0A0C3QFM4"/>
<organism evidence="2 3">
    <name type="scientific">Tulasnella calospora MUT 4182</name>
    <dbReference type="NCBI Taxonomy" id="1051891"/>
    <lineage>
        <taxon>Eukaryota</taxon>
        <taxon>Fungi</taxon>
        <taxon>Dikarya</taxon>
        <taxon>Basidiomycota</taxon>
        <taxon>Agaricomycotina</taxon>
        <taxon>Agaricomycetes</taxon>
        <taxon>Cantharellales</taxon>
        <taxon>Tulasnellaceae</taxon>
        <taxon>Tulasnella</taxon>
    </lineage>
</organism>
<dbReference type="AlphaFoldDB" id="A0A0C3QFM4"/>
<keyword evidence="3" id="KW-1185">Reference proteome</keyword>
<evidence type="ECO:0000259" key="1">
    <source>
        <dbReference type="Pfam" id="PF01728"/>
    </source>
</evidence>
<sequence>MTTTTQRPRLTLNGEDPYKSLSTSIIATGCKVLAELQQLNQKGWEDPSLDAHFQNWKAVSAQPSTAETASNWLKTYCKSMHEMNRQMKFIPDGPLNFLDLGCAPGGYSKCALETNPRATGTGLCLPFHDGGHLFMLPTYMRTRYTVHYADMTKYSLRKGETTDLAPPLPFPPASFDLIIADGHPLHTREFNERVPHVLLVTQLIITLEAIKEGGTIFIKLSKPASFTTASVLYLLDSICSSLETIKPRTVHGNRGTFYAIARGVQRGEAMEGYVDILYKMRQDFLNGALDLDNVLSHYEQIITLARLREIYIPRLIELGTPVWEVQREHLERFIRDKALDSAIKVELKGENDIQAND</sequence>
<gene>
    <name evidence="2" type="ORF">M407DRAFT_225084</name>
</gene>
<dbReference type="Proteomes" id="UP000054248">
    <property type="component" value="Unassembled WGS sequence"/>
</dbReference>
<dbReference type="InterPro" id="IPR029063">
    <property type="entry name" value="SAM-dependent_MTases_sf"/>
</dbReference>
<dbReference type="EMBL" id="KN822974">
    <property type="protein sequence ID" value="KIO30245.1"/>
    <property type="molecule type" value="Genomic_DNA"/>
</dbReference>
<name>A0A0C3QFM4_9AGAM</name>
<dbReference type="Pfam" id="PF01728">
    <property type="entry name" value="FtsJ"/>
    <property type="match status" value="1"/>
</dbReference>
<accession>A0A0C3QFM4</accession>
<dbReference type="HOGENOM" id="CLU_043071_1_0_1"/>
<evidence type="ECO:0000313" key="3">
    <source>
        <dbReference type="Proteomes" id="UP000054248"/>
    </source>
</evidence>
<dbReference type="SUPFAM" id="SSF53335">
    <property type="entry name" value="S-adenosyl-L-methionine-dependent methyltransferases"/>
    <property type="match status" value="1"/>
</dbReference>
<evidence type="ECO:0000313" key="2">
    <source>
        <dbReference type="EMBL" id="KIO30245.1"/>
    </source>
</evidence>
<reference evidence="3" key="2">
    <citation type="submission" date="2015-01" db="EMBL/GenBank/DDBJ databases">
        <title>Evolutionary Origins and Diversification of the Mycorrhizal Mutualists.</title>
        <authorList>
            <consortium name="DOE Joint Genome Institute"/>
            <consortium name="Mycorrhizal Genomics Consortium"/>
            <person name="Kohler A."/>
            <person name="Kuo A."/>
            <person name="Nagy L.G."/>
            <person name="Floudas D."/>
            <person name="Copeland A."/>
            <person name="Barry K.W."/>
            <person name="Cichocki N."/>
            <person name="Veneault-Fourrey C."/>
            <person name="LaButti K."/>
            <person name="Lindquist E.A."/>
            <person name="Lipzen A."/>
            <person name="Lundell T."/>
            <person name="Morin E."/>
            <person name="Murat C."/>
            <person name="Riley R."/>
            <person name="Ohm R."/>
            <person name="Sun H."/>
            <person name="Tunlid A."/>
            <person name="Henrissat B."/>
            <person name="Grigoriev I.V."/>
            <person name="Hibbett D.S."/>
            <person name="Martin F."/>
        </authorList>
    </citation>
    <scope>NUCLEOTIDE SEQUENCE [LARGE SCALE GENOMIC DNA]</scope>
    <source>
        <strain evidence="3">MUT 4182</strain>
    </source>
</reference>